<sequence>MSTSYQSPVHASTDGGIMTLTMNRPECKNAINIDMYEQLANRFAEAADDKSIRVVVITGAGGCFTSGNDLMDFASNPPTDEKSAVAVFLRTLYTFEKPVIAAVDGNAVGIGTTMLLHCDLVYASAGAKFKLPFVNLGLCPEFACSQILPLLAGHVRASELLLLGESFGVDTARDIGIINTVAEGDSSLNLALENARKVAAQPPMALRKTKALIRDYRFKDGFKVMEEEMKAFRDGLQSPEFAEAVGAFFEKRAPDFSKFD</sequence>
<keyword evidence="5" id="KW-1185">Reference proteome</keyword>
<dbReference type="InterPro" id="IPR029045">
    <property type="entry name" value="ClpP/crotonase-like_dom_sf"/>
</dbReference>
<comment type="subcellular location">
    <subcellularLocation>
        <location evidence="1">Peroxisome</location>
    </subcellularLocation>
</comment>
<dbReference type="PANTHER" id="PTHR43684">
    <property type="match status" value="1"/>
</dbReference>
<protein>
    <submittedName>
        <fullName evidence="4">Enoyl-CoA hydratase</fullName>
    </submittedName>
</protein>
<dbReference type="InterPro" id="IPR051053">
    <property type="entry name" value="ECH/Chromodomain_protein"/>
</dbReference>
<dbReference type="Gene3D" id="3.90.226.10">
    <property type="entry name" value="2-enoyl-CoA Hydratase, Chain A, domain 1"/>
    <property type="match status" value="1"/>
</dbReference>
<dbReference type="RefSeq" id="WP_232594923.1">
    <property type="nucleotide sequence ID" value="NZ_BSPD01000061.1"/>
</dbReference>
<evidence type="ECO:0000313" key="5">
    <source>
        <dbReference type="Proteomes" id="UP001156870"/>
    </source>
</evidence>
<organism evidence="4 5">
    <name type="scientific">Marinibactrum halimedae</name>
    <dbReference type="NCBI Taxonomy" id="1444977"/>
    <lineage>
        <taxon>Bacteria</taxon>
        <taxon>Pseudomonadati</taxon>
        <taxon>Pseudomonadota</taxon>
        <taxon>Gammaproteobacteria</taxon>
        <taxon>Cellvibrionales</taxon>
        <taxon>Cellvibrionaceae</taxon>
        <taxon>Marinibactrum</taxon>
    </lineage>
</organism>
<name>A0AA37T467_9GAMM</name>
<proteinExistence type="predicted"/>
<evidence type="ECO:0000256" key="2">
    <source>
        <dbReference type="ARBA" id="ARBA00023140"/>
    </source>
</evidence>
<evidence type="ECO:0000256" key="3">
    <source>
        <dbReference type="ARBA" id="ARBA00023235"/>
    </source>
</evidence>
<evidence type="ECO:0000313" key="4">
    <source>
        <dbReference type="EMBL" id="GLS26768.1"/>
    </source>
</evidence>
<dbReference type="PANTHER" id="PTHR43684:SF1">
    <property type="entry name" value="ENOYL-COA DELTA ISOMERASE 2"/>
    <property type="match status" value="1"/>
</dbReference>
<dbReference type="GO" id="GO:0004165">
    <property type="term" value="F:delta(3)-delta(2)-enoyl-CoA isomerase activity"/>
    <property type="evidence" value="ECO:0007669"/>
    <property type="project" value="UniProtKB-ARBA"/>
</dbReference>
<reference evidence="4 5" key="1">
    <citation type="journal article" date="2014" name="Int. J. Syst. Evol. Microbiol.">
        <title>Complete genome sequence of Corynebacterium casei LMG S-19264T (=DSM 44701T), isolated from a smear-ripened cheese.</title>
        <authorList>
            <consortium name="US DOE Joint Genome Institute (JGI-PGF)"/>
            <person name="Walter F."/>
            <person name="Albersmeier A."/>
            <person name="Kalinowski J."/>
            <person name="Ruckert C."/>
        </authorList>
    </citation>
    <scope>NUCLEOTIDE SEQUENCE [LARGE SCALE GENOMIC DNA]</scope>
    <source>
        <strain evidence="4 5">NBRC 110095</strain>
    </source>
</reference>
<dbReference type="EMBL" id="BSPD01000061">
    <property type="protein sequence ID" value="GLS26768.1"/>
    <property type="molecule type" value="Genomic_DNA"/>
</dbReference>
<dbReference type="Proteomes" id="UP001156870">
    <property type="component" value="Unassembled WGS sequence"/>
</dbReference>
<dbReference type="SUPFAM" id="SSF52096">
    <property type="entry name" value="ClpP/crotonase"/>
    <property type="match status" value="1"/>
</dbReference>
<dbReference type="AlphaFoldDB" id="A0AA37T467"/>
<keyword evidence="3" id="KW-0413">Isomerase</keyword>
<comment type="caution">
    <text evidence="4">The sequence shown here is derived from an EMBL/GenBank/DDBJ whole genome shotgun (WGS) entry which is preliminary data.</text>
</comment>
<gene>
    <name evidence="4" type="ORF">GCM10007877_24870</name>
</gene>
<evidence type="ECO:0000256" key="1">
    <source>
        <dbReference type="ARBA" id="ARBA00004275"/>
    </source>
</evidence>
<dbReference type="Pfam" id="PF00378">
    <property type="entry name" value="ECH_1"/>
    <property type="match status" value="1"/>
</dbReference>
<dbReference type="CDD" id="cd06558">
    <property type="entry name" value="crotonase-like"/>
    <property type="match status" value="1"/>
</dbReference>
<dbReference type="InterPro" id="IPR001753">
    <property type="entry name" value="Enoyl-CoA_hydra/iso"/>
</dbReference>
<accession>A0AA37T467</accession>
<keyword evidence="2" id="KW-0576">Peroxisome</keyword>